<accession>A0A1I6FJU4</accession>
<dbReference type="CDD" id="cd07035">
    <property type="entry name" value="TPP_PYR_POX_like"/>
    <property type="match status" value="1"/>
</dbReference>
<dbReference type="PANTHER" id="PTHR18968:SF167">
    <property type="entry name" value="ACETOLACTATE SYNTHASE LARGE SUBUNIT ILVB2-RELATED"/>
    <property type="match status" value="1"/>
</dbReference>
<feature type="domain" description="Thiamine pyrophosphate enzyme TPP-binding" evidence="6">
    <location>
        <begin position="381"/>
        <end position="523"/>
    </location>
</feature>
<dbReference type="Gene3D" id="3.40.50.1220">
    <property type="entry name" value="TPP-binding domain"/>
    <property type="match status" value="1"/>
</dbReference>
<organism evidence="8 9">
    <name type="scientific">Lentzea waywayandensis</name>
    <dbReference type="NCBI Taxonomy" id="84724"/>
    <lineage>
        <taxon>Bacteria</taxon>
        <taxon>Bacillati</taxon>
        <taxon>Actinomycetota</taxon>
        <taxon>Actinomycetes</taxon>
        <taxon>Pseudonocardiales</taxon>
        <taxon>Pseudonocardiaceae</taxon>
        <taxon>Lentzea</taxon>
    </lineage>
</organism>
<evidence type="ECO:0000259" key="5">
    <source>
        <dbReference type="Pfam" id="PF00205"/>
    </source>
</evidence>
<keyword evidence="2 3" id="KW-0786">Thiamine pyrophosphate</keyword>
<dbReference type="Pfam" id="PF02776">
    <property type="entry name" value="TPP_enzyme_N"/>
    <property type="match status" value="1"/>
</dbReference>
<protein>
    <submittedName>
        <fullName evidence="8">Acetolactate synthase-1/2/3 large subunit</fullName>
    </submittedName>
</protein>
<dbReference type="GO" id="GO:0050660">
    <property type="term" value="F:flavin adenine dinucleotide binding"/>
    <property type="evidence" value="ECO:0007669"/>
    <property type="project" value="TreeGrafter"/>
</dbReference>
<dbReference type="InterPro" id="IPR011766">
    <property type="entry name" value="TPP_enzyme_TPP-bd"/>
</dbReference>
<comment type="similarity">
    <text evidence="1 3">Belongs to the TPP enzyme family.</text>
</comment>
<dbReference type="STRING" id="84724.SAMN04488564_1307"/>
<evidence type="ECO:0000313" key="9">
    <source>
        <dbReference type="Proteomes" id="UP000198583"/>
    </source>
</evidence>
<evidence type="ECO:0000256" key="3">
    <source>
        <dbReference type="RuleBase" id="RU362132"/>
    </source>
</evidence>
<dbReference type="GO" id="GO:0030976">
    <property type="term" value="F:thiamine pyrophosphate binding"/>
    <property type="evidence" value="ECO:0007669"/>
    <property type="project" value="InterPro"/>
</dbReference>
<feature type="domain" description="Thiamine pyrophosphate enzyme N-terminal TPP-binding" evidence="7">
    <location>
        <begin position="10"/>
        <end position="120"/>
    </location>
</feature>
<feature type="region of interest" description="Disordered" evidence="4">
    <location>
        <begin position="335"/>
        <end position="354"/>
    </location>
</feature>
<dbReference type="InterPro" id="IPR029061">
    <property type="entry name" value="THDP-binding"/>
</dbReference>
<evidence type="ECO:0000313" key="8">
    <source>
        <dbReference type="EMBL" id="SFR30158.1"/>
    </source>
</evidence>
<dbReference type="Proteomes" id="UP000198583">
    <property type="component" value="Unassembled WGS sequence"/>
</dbReference>
<dbReference type="InterPro" id="IPR029035">
    <property type="entry name" value="DHS-like_NAD/FAD-binding_dom"/>
</dbReference>
<evidence type="ECO:0000259" key="7">
    <source>
        <dbReference type="Pfam" id="PF02776"/>
    </source>
</evidence>
<dbReference type="AlphaFoldDB" id="A0A1I6FJU4"/>
<dbReference type="Pfam" id="PF02775">
    <property type="entry name" value="TPP_enzyme_C"/>
    <property type="match status" value="1"/>
</dbReference>
<gene>
    <name evidence="8" type="ORF">SAMN04488564_1307</name>
</gene>
<dbReference type="GO" id="GO:0003984">
    <property type="term" value="F:acetolactate synthase activity"/>
    <property type="evidence" value="ECO:0007669"/>
    <property type="project" value="TreeGrafter"/>
</dbReference>
<dbReference type="CDD" id="cd00568">
    <property type="entry name" value="TPP_enzymes"/>
    <property type="match status" value="1"/>
</dbReference>
<dbReference type="GO" id="GO:0009099">
    <property type="term" value="P:L-valine biosynthetic process"/>
    <property type="evidence" value="ECO:0007669"/>
    <property type="project" value="TreeGrafter"/>
</dbReference>
<dbReference type="PANTHER" id="PTHR18968">
    <property type="entry name" value="THIAMINE PYROPHOSPHATE ENZYMES"/>
    <property type="match status" value="1"/>
</dbReference>
<feature type="domain" description="Thiamine pyrophosphate enzyme central" evidence="5">
    <location>
        <begin position="205"/>
        <end position="327"/>
    </location>
</feature>
<sequence length="547" mass="57266">MTIAAAPRTTLAEQVPELLGLLGVTAGFGIPGGTVAPTWDAIARSPLELLHFRHECGAVFAAVEAYFATGAPVAVCVTGGPGITNAITGLHAARSDGAKVLLVSGATPKWSWGRHPFQETSPAALGADMFTEGPLFHYAALVDNELTDVVAPLAAGMRGPGGFVAHLSLTRDGQLSGATRPLRLPPDSPQAPPDPAMVALVADFLRAEHMTLWLGFGARHAASEIRELVERTGTRVLCSPRAKGIFPERHPAFVGVTGLAGGAFTDHPHRMLVLGSGLGEMTSFWSPDLVPPRGFVHVDLDEDVPGSAYPGVPLIPVHCEIRAFLREVLDALPARTAEPPPGRRARPVEAPRSGPVRPQVLMAAVQRVIVDGSDATVLAEAGNSFLWAGRHLEFDTARYRVSTGFGAMGHAATGVLGAAHAVDGKAVAIVGDGALLMNNEISTAVQYQIPAVWVVLNDSAYGMVRQGMTAEGLRPEGVRMPRTDFVGLARAMGADGITVTDETELDQALAVALAAPGPFVLDVLVDDTCSAPMGERVASLTSQRMEL</sequence>
<keyword evidence="9" id="KW-1185">Reference proteome</keyword>
<dbReference type="InterPro" id="IPR012000">
    <property type="entry name" value="Thiamin_PyroP_enz_cen_dom"/>
</dbReference>
<reference evidence="9" key="1">
    <citation type="submission" date="2016-10" db="EMBL/GenBank/DDBJ databases">
        <authorList>
            <person name="Varghese N."/>
            <person name="Submissions S."/>
        </authorList>
    </citation>
    <scope>NUCLEOTIDE SEQUENCE [LARGE SCALE GENOMIC DNA]</scope>
    <source>
        <strain evidence="9">DSM 44232</strain>
    </source>
</reference>
<dbReference type="GO" id="GO:0005948">
    <property type="term" value="C:acetolactate synthase complex"/>
    <property type="evidence" value="ECO:0007669"/>
    <property type="project" value="TreeGrafter"/>
</dbReference>
<dbReference type="InterPro" id="IPR012001">
    <property type="entry name" value="Thiamin_PyroP_enz_TPP-bd_dom"/>
</dbReference>
<name>A0A1I6FJU4_9PSEU</name>
<evidence type="ECO:0000256" key="2">
    <source>
        <dbReference type="ARBA" id="ARBA00023052"/>
    </source>
</evidence>
<dbReference type="Gene3D" id="3.40.50.970">
    <property type="match status" value="2"/>
</dbReference>
<evidence type="ECO:0000256" key="1">
    <source>
        <dbReference type="ARBA" id="ARBA00007812"/>
    </source>
</evidence>
<dbReference type="OrthoDB" id="4959782at2"/>
<dbReference type="EMBL" id="FOYL01000030">
    <property type="protein sequence ID" value="SFR30158.1"/>
    <property type="molecule type" value="Genomic_DNA"/>
</dbReference>
<dbReference type="InterPro" id="IPR045229">
    <property type="entry name" value="TPP_enz"/>
</dbReference>
<dbReference type="GO" id="GO:0009097">
    <property type="term" value="P:isoleucine biosynthetic process"/>
    <property type="evidence" value="ECO:0007669"/>
    <property type="project" value="TreeGrafter"/>
</dbReference>
<dbReference type="SUPFAM" id="SSF52467">
    <property type="entry name" value="DHS-like NAD/FAD-binding domain"/>
    <property type="match status" value="1"/>
</dbReference>
<dbReference type="GO" id="GO:0000287">
    <property type="term" value="F:magnesium ion binding"/>
    <property type="evidence" value="ECO:0007669"/>
    <property type="project" value="InterPro"/>
</dbReference>
<proteinExistence type="inferred from homology"/>
<evidence type="ECO:0000259" key="6">
    <source>
        <dbReference type="Pfam" id="PF02775"/>
    </source>
</evidence>
<evidence type="ECO:0000256" key="4">
    <source>
        <dbReference type="SAM" id="MobiDB-lite"/>
    </source>
</evidence>
<dbReference type="SUPFAM" id="SSF52518">
    <property type="entry name" value="Thiamin diphosphate-binding fold (THDP-binding)"/>
    <property type="match status" value="2"/>
</dbReference>
<dbReference type="Pfam" id="PF00205">
    <property type="entry name" value="TPP_enzyme_M"/>
    <property type="match status" value="1"/>
</dbReference>
<dbReference type="RefSeq" id="WP_093606513.1">
    <property type="nucleotide sequence ID" value="NZ_FOYL01000030.1"/>
</dbReference>